<dbReference type="EMBL" id="FOQL01000001">
    <property type="protein sequence ID" value="SFI13112.1"/>
    <property type="molecule type" value="Genomic_DNA"/>
</dbReference>
<sequence length="260" mass="28816">MMRWLCAALLWMGGQASALEWLDKPAVAKVFEDAGVHGTFVLHEVGSEQLLGYNRQRAETRYLPASTFKIPNTLIGLSTGAVSSVDEVFPYDGQPKFLNTWEHDMGLREALKVSNVAVYQELARRVGLSKMRSQVTALDYGNAEIGEQVDQFWLKGPLAISAVEQTQFLARLVQGQLPIAEDIQVSVREICLLEEEDGWRLYGKTGWGTALKPGTGWWVGWLEQGGRVYSFALNMPMNDVQDAGKRVELGKASLKALGLL</sequence>
<comment type="similarity">
    <text evidence="2 8">Belongs to the class-D beta-lactamase family.</text>
</comment>
<evidence type="ECO:0000259" key="10">
    <source>
        <dbReference type="Pfam" id="PF00905"/>
    </source>
</evidence>
<evidence type="ECO:0000256" key="1">
    <source>
        <dbReference type="ARBA" id="ARBA00001526"/>
    </source>
</evidence>
<feature type="modified residue" description="N6-carboxylysine" evidence="7">
    <location>
        <position position="69"/>
    </location>
</feature>
<dbReference type="GO" id="GO:0017001">
    <property type="term" value="P:antibiotic catabolic process"/>
    <property type="evidence" value="ECO:0007669"/>
    <property type="project" value="InterPro"/>
</dbReference>
<name>A0A1I3FPS4_9PSED</name>
<dbReference type="OrthoDB" id="9762883at2"/>
<evidence type="ECO:0000256" key="2">
    <source>
        <dbReference type="ARBA" id="ARBA00007898"/>
    </source>
</evidence>
<evidence type="ECO:0000256" key="3">
    <source>
        <dbReference type="ARBA" id="ARBA00012865"/>
    </source>
</evidence>
<protein>
    <recommendedName>
        <fullName evidence="3 8">Beta-lactamase</fullName>
        <ecNumber evidence="3 8">3.5.2.6</ecNumber>
    </recommendedName>
</protein>
<dbReference type="EC" id="3.5.2.6" evidence="3 8"/>
<accession>A0A1I3FPS4</accession>
<evidence type="ECO:0000256" key="6">
    <source>
        <dbReference type="ARBA" id="ARBA00023251"/>
    </source>
</evidence>
<keyword evidence="4 9" id="KW-0732">Signal</keyword>
<evidence type="ECO:0000256" key="4">
    <source>
        <dbReference type="ARBA" id="ARBA00022729"/>
    </source>
</evidence>
<evidence type="ECO:0000256" key="8">
    <source>
        <dbReference type="RuleBase" id="RU361140"/>
    </source>
</evidence>
<dbReference type="STRING" id="425504.SAMN05216206_1563"/>
<dbReference type="SUPFAM" id="SSF56601">
    <property type="entry name" value="beta-lactamase/transpeptidase-like"/>
    <property type="match status" value="1"/>
</dbReference>
<feature type="chain" id="PRO_5017317078" description="Beta-lactamase" evidence="9">
    <location>
        <begin position="19"/>
        <end position="260"/>
    </location>
</feature>
<dbReference type="GO" id="GO:0008800">
    <property type="term" value="F:beta-lactamase activity"/>
    <property type="evidence" value="ECO:0007669"/>
    <property type="project" value="UniProtKB-UniRule"/>
</dbReference>
<dbReference type="Proteomes" id="UP000243606">
    <property type="component" value="Unassembled WGS sequence"/>
</dbReference>
<dbReference type="InterPro" id="IPR002137">
    <property type="entry name" value="Beta-lactam_class-D_AS"/>
</dbReference>
<proteinExistence type="inferred from homology"/>
<dbReference type="NCBIfam" id="NF012161">
    <property type="entry name" value="bla_class_D_main"/>
    <property type="match status" value="1"/>
</dbReference>
<dbReference type="Pfam" id="PF00905">
    <property type="entry name" value="Transpeptidase"/>
    <property type="match status" value="1"/>
</dbReference>
<dbReference type="GO" id="GO:0008658">
    <property type="term" value="F:penicillin binding"/>
    <property type="evidence" value="ECO:0007669"/>
    <property type="project" value="InterPro"/>
</dbReference>
<dbReference type="InterPro" id="IPR001460">
    <property type="entry name" value="PCN-bd_Tpept"/>
</dbReference>
<dbReference type="RefSeq" id="WP_090241065.1">
    <property type="nucleotide sequence ID" value="NZ_FOQL01000001.1"/>
</dbReference>
<evidence type="ECO:0000313" key="12">
    <source>
        <dbReference type="Proteomes" id="UP000243606"/>
    </source>
</evidence>
<dbReference type="GO" id="GO:0046677">
    <property type="term" value="P:response to antibiotic"/>
    <property type="evidence" value="ECO:0007669"/>
    <property type="project" value="UniProtKB-UniRule"/>
</dbReference>
<dbReference type="PROSITE" id="PS00337">
    <property type="entry name" value="BETA_LACTAMASE_D"/>
    <property type="match status" value="1"/>
</dbReference>
<evidence type="ECO:0000256" key="7">
    <source>
        <dbReference type="PIRSR" id="PIRSR602137-50"/>
    </source>
</evidence>
<keyword evidence="6 8" id="KW-0046">Antibiotic resistance</keyword>
<keyword evidence="12" id="KW-1185">Reference proteome</keyword>
<reference evidence="12" key="1">
    <citation type="submission" date="2016-10" db="EMBL/GenBank/DDBJ databases">
        <authorList>
            <person name="Varghese N."/>
            <person name="Submissions S."/>
        </authorList>
    </citation>
    <scope>NUCLEOTIDE SEQUENCE [LARGE SCALE GENOMIC DNA]</scope>
    <source>
        <strain evidence="12">LMG 24016</strain>
    </source>
</reference>
<keyword evidence="5 8" id="KW-0378">Hydrolase</keyword>
<feature type="domain" description="Penicillin-binding protein transpeptidase" evidence="10">
    <location>
        <begin position="55"/>
        <end position="245"/>
    </location>
</feature>
<feature type="signal peptide" evidence="9">
    <location>
        <begin position="1"/>
        <end position="18"/>
    </location>
</feature>
<dbReference type="AlphaFoldDB" id="A0A1I3FPS4"/>
<evidence type="ECO:0000256" key="5">
    <source>
        <dbReference type="ARBA" id="ARBA00022801"/>
    </source>
</evidence>
<gene>
    <name evidence="11" type="ORF">SAMN05216206_1563</name>
</gene>
<feature type="active site" description="Acyl-ester intermediate" evidence="7">
    <location>
        <position position="66"/>
    </location>
</feature>
<comment type="catalytic activity">
    <reaction evidence="1 8">
        <text>a beta-lactam + H2O = a substituted beta-amino acid</text>
        <dbReference type="Rhea" id="RHEA:20401"/>
        <dbReference type="ChEBI" id="CHEBI:15377"/>
        <dbReference type="ChEBI" id="CHEBI:35627"/>
        <dbReference type="ChEBI" id="CHEBI:140347"/>
        <dbReference type="EC" id="3.5.2.6"/>
    </reaction>
</comment>
<dbReference type="InterPro" id="IPR012338">
    <property type="entry name" value="Beta-lactam/transpept-like"/>
</dbReference>
<evidence type="ECO:0000313" key="11">
    <source>
        <dbReference type="EMBL" id="SFI13112.1"/>
    </source>
</evidence>
<evidence type="ECO:0000256" key="9">
    <source>
        <dbReference type="SAM" id="SignalP"/>
    </source>
</evidence>
<organism evidence="11 12">
    <name type="scientific">Pseudomonas guineae</name>
    <dbReference type="NCBI Taxonomy" id="425504"/>
    <lineage>
        <taxon>Bacteria</taxon>
        <taxon>Pseudomonadati</taxon>
        <taxon>Pseudomonadota</taxon>
        <taxon>Gammaproteobacteria</taxon>
        <taxon>Pseudomonadales</taxon>
        <taxon>Pseudomonadaceae</taxon>
        <taxon>Pseudomonas</taxon>
    </lineage>
</organism>
<dbReference type="Gene3D" id="3.40.710.10">
    <property type="entry name" value="DD-peptidase/beta-lactamase superfamily"/>
    <property type="match status" value="1"/>
</dbReference>